<dbReference type="STRING" id="52560.SAMN04488082_10194"/>
<gene>
    <name evidence="1" type="ORF">SAMN04488082_10194</name>
</gene>
<organism evidence="1 2">
    <name type="scientific">Desulfomicrobium apsheronum</name>
    <dbReference type="NCBI Taxonomy" id="52560"/>
    <lineage>
        <taxon>Bacteria</taxon>
        <taxon>Pseudomonadati</taxon>
        <taxon>Thermodesulfobacteriota</taxon>
        <taxon>Desulfovibrionia</taxon>
        <taxon>Desulfovibrionales</taxon>
        <taxon>Desulfomicrobiaceae</taxon>
        <taxon>Desulfomicrobium</taxon>
    </lineage>
</organism>
<keyword evidence="2" id="KW-1185">Reference proteome</keyword>
<accession>A0A1I3MVV6</accession>
<dbReference type="Proteomes" id="UP000198635">
    <property type="component" value="Unassembled WGS sequence"/>
</dbReference>
<dbReference type="AlphaFoldDB" id="A0A1I3MVV6"/>
<protein>
    <submittedName>
        <fullName evidence="1">Uncharacterized protein</fullName>
    </submittedName>
</protein>
<evidence type="ECO:0000313" key="2">
    <source>
        <dbReference type="Proteomes" id="UP000198635"/>
    </source>
</evidence>
<evidence type="ECO:0000313" key="1">
    <source>
        <dbReference type="EMBL" id="SFJ01127.1"/>
    </source>
</evidence>
<sequence>MNSDVQLNRRFFFRKSVARIIDSVCNVCSKEDAHSSINEQKNEINALWSDFTPEMIKLEADRLGIDPEDKAALFDRIQQEMLSAKS</sequence>
<dbReference type="OrthoDB" id="5465397at2"/>
<dbReference type="EMBL" id="FORX01000001">
    <property type="protein sequence ID" value="SFJ01127.1"/>
    <property type="molecule type" value="Genomic_DNA"/>
</dbReference>
<name>A0A1I3MVV6_9BACT</name>
<reference evidence="2" key="1">
    <citation type="submission" date="2016-10" db="EMBL/GenBank/DDBJ databases">
        <authorList>
            <person name="Varghese N."/>
            <person name="Submissions S."/>
        </authorList>
    </citation>
    <scope>NUCLEOTIDE SEQUENCE [LARGE SCALE GENOMIC DNA]</scope>
    <source>
        <strain evidence="2">DSM 5918</strain>
    </source>
</reference>
<dbReference type="RefSeq" id="WP_092372191.1">
    <property type="nucleotide sequence ID" value="NZ_FORX01000001.1"/>
</dbReference>
<proteinExistence type="predicted"/>